<gene>
    <name evidence="1" type="ORF">D0962_37050</name>
</gene>
<dbReference type="EMBL" id="QZCE01000002">
    <property type="protein sequence ID" value="NEZ68276.1"/>
    <property type="molecule type" value="Genomic_DNA"/>
</dbReference>
<dbReference type="RefSeq" id="WP_163671512.1">
    <property type="nucleotide sequence ID" value="NZ_QZCE01000002.1"/>
</dbReference>
<evidence type="ECO:0000313" key="1">
    <source>
        <dbReference type="EMBL" id="NEZ68276.1"/>
    </source>
</evidence>
<name>A0A6M0SJ29_9CYAN</name>
<dbReference type="AlphaFoldDB" id="A0A6M0SJ29"/>
<dbReference type="Proteomes" id="UP000473574">
    <property type="component" value="Unassembled WGS sequence"/>
</dbReference>
<comment type="caution">
    <text evidence="1">The sequence shown here is derived from an EMBL/GenBank/DDBJ whole genome shotgun (WGS) entry which is preliminary data.</text>
</comment>
<proteinExistence type="predicted"/>
<sequence>MTPAELLDKFDQWLTEATEESIRENCRTEGTVFFNFMQARGVFRGDIANLVQSATGYNARWVWRDANPATVRHALEAYFYSRQYIELTEAEVGYRLNSQDAFNMSIPFWRLS</sequence>
<reference evidence="1 2" key="1">
    <citation type="journal article" date="2020" name="Microb. Ecol.">
        <title>Ecogenomics of the Marine Benthic Filamentous Cyanobacterium Adonisia.</title>
        <authorList>
            <person name="Walter J.M."/>
            <person name="Coutinho F.H."/>
            <person name="Leomil L."/>
            <person name="Hargreaves P.I."/>
            <person name="Campeao M.E."/>
            <person name="Vieira V.V."/>
            <person name="Silva B.S."/>
            <person name="Fistarol G.O."/>
            <person name="Salomon P.S."/>
            <person name="Sawabe T."/>
            <person name="Mino S."/>
            <person name="Hosokawa M."/>
            <person name="Miyashita H."/>
            <person name="Maruyama F."/>
            <person name="van Verk M.C."/>
            <person name="Dutilh B.E."/>
            <person name="Thompson C.C."/>
            <person name="Thompson F.L."/>
        </authorList>
    </citation>
    <scope>NUCLEOTIDE SEQUENCE [LARGE SCALE GENOMIC DNA]</scope>
    <source>
        <strain evidence="1 2">CCMR0082</strain>
    </source>
</reference>
<protein>
    <submittedName>
        <fullName evidence="1">Uncharacterized protein</fullName>
    </submittedName>
</protein>
<accession>A0A6M0SJ29</accession>
<organism evidence="1 2">
    <name type="scientific">Adonisia turfae CCMR0082</name>
    <dbReference type="NCBI Taxonomy" id="2304604"/>
    <lineage>
        <taxon>Bacteria</taxon>
        <taxon>Bacillati</taxon>
        <taxon>Cyanobacteriota</taxon>
        <taxon>Adonisia</taxon>
        <taxon>Adonisia turfae</taxon>
    </lineage>
</organism>
<evidence type="ECO:0000313" key="2">
    <source>
        <dbReference type="Proteomes" id="UP000473574"/>
    </source>
</evidence>